<accession>A0A0V0UA92</accession>
<comment type="caution">
    <text evidence="1">The sequence shown here is derived from an EMBL/GenBank/DDBJ whole genome shotgun (WGS) entry which is preliminary data.</text>
</comment>
<evidence type="ECO:0000313" key="1">
    <source>
        <dbReference type="EMBL" id="KRX48112.1"/>
    </source>
</evidence>
<proteinExistence type="predicted"/>
<reference evidence="1 2" key="1">
    <citation type="submission" date="2015-01" db="EMBL/GenBank/DDBJ databases">
        <title>Evolution of Trichinella species and genotypes.</title>
        <authorList>
            <person name="Korhonen P.K."/>
            <person name="Edoardo P."/>
            <person name="Giuseppe L.R."/>
            <person name="Gasser R.B."/>
        </authorList>
    </citation>
    <scope>NUCLEOTIDE SEQUENCE [LARGE SCALE GENOMIC DNA]</scope>
    <source>
        <strain evidence="1">ISS417</strain>
    </source>
</reference>
<dbReference type="OrthoDB" id="5927696at2759"/>
<protein>
    <submittedName>
        <fullName evidence="1">Uncharacterized protein</fullName>
    </submittedName>
</protein>
<dbReference type="EMBL" id="JYDJ01000033">
    <property type="protein sequence ID" value="KRX48112.1"/>
    <property type="molecule type" value="Genomic_DNA"/>
</dbReference>
<name>A0A0V0UA92_9BILA</name>
<sequence>MTLGAGGSLLIRDRLQHFGLIGGPLVQAKTHSQQPIMANFRRCVPLQGTTCISLLLRNPRLNIHLLDRALTVSSQSIEYDSAPFLCALTLVNGEASSMRTTAHHSRIASASVLRQASSALSAGNCSVAKADLEATGVAVDIVRRRTIALARTLPVPRHPMGRFRRRERFQIGDHGSGWPHAALLTQNPAQLTLHGHRAALPGGCTS</sequence>
<keyword evidence="2" id="KW-1185">Reference proteome</keyword>
<organism evidence="1 2">
    <name type="scientific">Trichinella murrelli</name>
    <dbReference type="NCBI Taxonomy" id="144512"/>
    <lineage>
        <taxon>Eukaryota</taxon>
        <taxon>Metazoa</taxon>
        <taxon>Ecdysozoa</taxon>
        <taxon>Nematoda</taxon>
        <taxon>Enoplea</taxon>
        <taxon>Dorylaimia</taxon>
        <taxon>Trichinellida</taxon>
        <taxon>Trichinellidae</taxon>
        <taxon>Trichinella</taxon>
    </lineage>
</organism>
<dbReference type="AlphaFoldDB" id="A0A0V0UA92"/>
<evidence type="ECO:0000313" key="2">
    <source>
        <dbReference type="Proteomes" id="UP000055048"/>
    </source>
</evidence>
<dbReference type="Proteomes" id="UP000055048">
    <property type="component" value="Unassembled WGS sequence"/>
</dbReference>
<gene>
    <name evidence="1" type="ORF">T05_15424</name>
</gene>